<evidence type="ECO:0000313" key="3">
    <source>
        <dbReference type="Proteomes" id="UP000192578"/>
    </source>
</evidence>
<dbReference type="EMBL" id="MTYJ01000155">
    <property type="protein sequence ID" value="OQV12047.1"/>
    <property type="molecule type" value="Genomic_DNA"/>
</dbReference>
<dbReference type="Gene3D" id="3.40.50.2300">
    <property type="match status" value="2"/>
</dbReference>
<keyword evidence="1" id="KW-0812">Transmembrane</keyword>
<sequence>MTVLRHSVVLLFLSVWTVWMWKLLIYGLWPPILLQSIPLSGPGFDVAIAEVNRDLAGGMKMQRSGATFSNLRDRALFPTTLATGPWSFRKMCETFNWTNVGLAYDTSRTLPFPLKLYQTLVSSESVRTGQIQLQLIPISATANLTELLRKVTLVSRVVFVSGTPVLIRKLMVWISVDLPEQTIGPITWFQNDTDDQVAFRAFASLKQMITCFDHDPAANRLLKEEIRLKAQENYGYKYPLGRAPNEFATSSYATIKMLANVIHQSIQGGVDLYNGHLLTQQFLNRSHSAGPIGDLYIDVDGEQQNKICLMKFDSSTGKFARTMFYDYTQSSLQEIPDDPIQWNTTDNKPPRDTPRCGFLGDAFPCVTDSTTVIIAGVTSALTVFVLLFGYILR</sequence>
<evidence type="ECO:0000256" key="1">
    <source>
        <dbReference type="SAM" id="Phobius"/>
    </source>
</evidence>
<organism evidence="2 3">
    <name type="scientific">Hypsibius exemplaris</name>
    <name type="common">Freshwater tardigrade</name>
    <dbReference type="NCBI Taxonomy" id="2072580"/>
    <lineage>
        <taxon>Eukaryota</taxon>
        <taxon>Metazoa</taxon>
        <taxon>Ecdysozoa</taxon>
        <taxon>Tardigrada</taxon>
        <taxon>Eutardigrada</taxon>
        <taxon>Parachela</taxon>
        <taxon>Hypsibioidea</taxon>
        <taxon>Hypsibiidae</taxon>
        <taxon>Hypsibius</taxon>
    </lineage>
</organism>
<protein>
    <recommendedName>
        <fullName evidence="4">Receptor ligand binding region domain-containing protein</fullName>
    </recommendedName>
</protein>
<dbReference type="SUPFAM" id="SSF53822">
    <property type="entry name" value="Periplasmic binding protein-like I"/>
    <property type="match status" value="1"/>
</dbReference>
<dbReference type="OrthoDB" id="1890790at2759"/>
<feature type="transmembrane region" description="Helical" evidence="1">
    <location>
        <begin position="372"/>
        <end position="392"/>
    </location>
</feature>
<name>A0A1W0WA18_HYPEX</name>
<keyword evidence="1" id="KW-1133">Transmembrane helix</keyword>
<comment type="caution">
    <text evidence="2">The sequence shown here is derived from an EMBL/GenBank/DDBJ whole genome shotgun (WGS) entry which is preliminary data.</text>
</comment>
<evidence type="ECO:0008006" key="4">
    <source>
        <dbReference type="Google" id="ProtNLM"/>
    </source>
</evidence>
<dbReference type="Proteomes" id="UP000192578">
    <property type="component" value="Unassembled WGS sequence"/>
</dbReference>
<dbReference type="InterPro" id="IPR028082">
    <property type="entry name" value="Peripla_BP_I"/>
</dbReference>
<proteinExistence type="predicted"/>
<accession>A0A1W0WA18</accession>
<keyword evidence="1" id="KW-0472">Membrane</keyword>
<feature type="transmembrane region" description="Helical" evidence="1">
    <location>
        <begin position="7"/>
        <end position="29"/>
    </location>
</feature>
<keyword evidence="3" id="KW-1185">Reference proteome</keyword>
<gene>
    <name evidence="2" type="ORF">BV898_13697</name>
</gene>
<dbReference type="AlphaFoldDB" id="A0A1W0WA18"/>
<evidence type="ECO:0000313" key="2">
    <source>
        <dbReference type="EMBL" id="OQV12047.1"/>
    </source>
</evidence>
<reference evidence="3" key="1">
    <citation type="submission" date="2017-01" db="EMBL/GenBank/DDBJ databases">
        <title>Comparative genomics of anhydrobiosis in the tardigrade Hypsibius dujardini.</title>
        <authorList>
            <person name="Yoshida Y."/>
            <person name="Koutsovoulos G."/>
            <person name="Laetsch D."/>
            <person name="Stevens L."/>
            <person name="Kumar S."/>
            <person name="Horikawa D."/>
            <person name="Ishino K."/>
            <person name="Komine S."/>
            <person name="Tomita M."/>
            <person name="Blaxter M."/>
            <person name="Arakawa K."/>
        </authorList>
    </citation>
    <scope>NUCLEOTIDE SEQUENCE [LARGE SCALE GENOMIC DNA]</scope>
    <source>
        <strain evidence="3">Z151</strain>
    </source>
</reference>